<evidence type="ECO:0000256" key="3">
    <source>
        <dbReference type="ARBA" id="ARBA00022448"/>
    </source>
</evidence>
<keyword evidence="4 7" id="KW-0285">Flavoprotein</keyword>
<evidence type="ECO:0000256" key="1">
    <source>
        <dbReference type="ARBA" id="ARBA00001917"/>
    </source>
</evidence>
<comment type="caution">
    <text evidence="9">The sequence shown here is derived from an EMBL/GenBank/DDBJ whole genome shotgun (WGS) entry which is preliminary data.</text>
</comment>
<evidence type="ECO:0000256" key="2">
    <source>
        <dbReference type="ARBA" id="ARBA00005267"/>
    </source>
</evidence>
<dbReference type="Proteomes" id="UP000824024">
    <property type="component" value="Unassembled WGS sequence"/>
</dbReference>
<keyword evidence="5 7" id="KW-0288">FMN</keyword>
<dbReference type="InterPro" id="IPR008254">
    <property type="entry name" value="Flavodoxin/NO_synth"/>
</dbReference>
<dbReference type="PROSITE" id="PS00201">
    <property type="entry name" value="FLAVODOXIN"/>
    <property type="match status" value="1"/>
</dbReference>
<keyword evidence="3 7" id="KW-0813">Transport</keyword>
<keyword evidence="6 7" id="KW-0249">Electron transport</keyword>
<accession>A0A9D2D489</accession>
<organism evidence="9 10">
    <name type="scientific">Candidatus Eubacterium avistercoris</name>
    <dbReference type="NCBI Taxonomy" id="2838567"/>
    <lineage>
        <taxon>Bacteria</taxon>
        <taxon>Bacillati</taxon>
        <taxon>Bacillota</taxon>
        <taxon>Clostridia</taxon>
        <taxon>Eubacteriales</taxon>
        <taxon>Eubacteriaceae</taxon>
        <taxon>Eubacterium</taxon>
    </lineage>
</organism>
<reference evidence="9" key="2">
    <citation type="submission" date="2021-04" db="EMBL/GenBank/DDBJ databases">
        <authorList>
            <person name="Gilroy R."/>
        </authorList>
    </citation>
    <scope>NUCLEOTIDE SEQUENCE</scope>
    <source>
        <strain evidence="9">CHK192-9172</strain>
    </source>
</reference>
<proteinExistence type="inferred from homology"/>
<comment type="cofactor">
    <cofactor evidence="1 7">
        <name>FMN</name>
        <dbReference type="ChEBI" id="CHEBI:58210"/>
    </cofactor>
</comment>
<dbReference type="InterPro" id="IPR001226">
    <property type="entry name" value="Flavodoxin_CS"/>
</dbReference>
<evidence type="ECO:0000259" key="8">
    <source>
        <dbReference type="PROSITE" id="PS50902"/>
    </source>
</evidence>
<dbReference type="AlphaFoldDB" id="A0A9D2D489"/>
<dbReference type="Gene3D" id="3.40.50.360">
    <property type="match status" value="1"/>
</dbReference>
<evidence type="ECO:0000256" key="7">
    <source>
        <dbReference type="RuleBase" id="RU367037"/>
    </source>
</evidence>
<evidence type="ECO:0000313" key="10">
    <source>
        <dbReference type="Proteomes" id="UP000824024"/>
    </source>
</evidence>
<name>A0A9D2D489_9FIRM</name>
<dbReference type="GO" id="GO:0016651">
    <property type="term" value="F:oxidoreductase activity, acting on NAD(P)H"/>
    <property type="evidence" value="ECO:0007669"/>
    <property type="project" value="UniProtKB-ARBA"/>
</dbReference>
<evidence type="ECO:0000256" key="6">
    <source>
        <dbReference type="ARBA" id="ARBA00022982"/>
    </source>
</evidence>
<dbReference type="Pfam" id="PF00258">
    <property type="entry name" value="Flavodoxin_1"/>
    <property type="match status" value="1"/>
</dbReference>
<dbReference type="SUPFAM" id="SSF52218">
    <property type="entry name" value="Flavoproteins"/>
    <property type="match status" value="1"/>
</dbReference>
<evidence type="ECO:0000256" key="4">
    <source>
        <dbReference type="ARBA" id="ARBA00022630"/>
    </source>
</evidence>
<dbReference type="NCBIfam" id="TIGR01753">
    <property type="entry name" value="flav_short"/>
    <property type="match status" value="1"/>
</dbReference>
<comment type="function">
    <text evidence="7">Low-potential electron donor to a number of redox enzymes.</text>
</comment>
<dbReference type="InterPro" id="IPR010087">
    <property type="entry name" value="Flav_short"/>
</dbReference>
<gene>
    <name evidence="9" type="ORF">IAA08_10705</name>
</gene>
<comment type="similarity">
    <text evidence="2 7">Belongs to the flavodoxin family.</text>
</comment>
<dbReference type="GO" id="GO:0010181">
    <property type="term" value="F:FMN binding"/>
    <property type="evidence" value="ECO:0007669"/>
    <property type="project" value="UniProtKB-UniRule"/>
</dbReference>
<evidence type="ECO:0000313" key="9">
    <source>
        <dbReference type="EMBL" id="HIZ08387.1"/>
    </source>
</evidence>
<dbReference type="GO" id="GO:0009055">
    <property type="term" value="F:electron transfer activity"/>
    <property type="evidence" value="ECO:0007669"/>
    <property type="project" value="UniProtKB-UniRule"/>
</dbReference>
<dbReference type="InterPro" id="IPR029039">
    <property type="entry name" value="Flavoprotein-like_sf"/>
</dbReference>
<protein>
    <recommendedName>
        <fullName evidence="7">Flavodoxin</fullName>
    </recommendedName>
</protein>
<dbReference type="EMBL" id="DXCH01000286">
    <property type="protein sequence ID" value="HIZ08387.1"/>
    <property type="molecule type" value="Genomic_DNA"/>
</dbReference>
<feature type="domain" description="Flavodoxin-like" evidence="8">
    <location>
        <begin position="3"/>
        <end position="139"/>
    </location>
</feature>
<reference evidence="9" key="1">
    <citation type="journal article" date="2021" name="PeerJ">
        <title>Extensive microbial diversity within the chicken gut microbiome revealed by metagenomics and culture.</title>
        <authorList>
            <person name="Gilroy R."/>
            <person name="Ravi A."/>
            <person name="Getino M."/>
            <person name="Pursley I."/>
            <person name="Horton D.L."/>
            <person name="Alikhan N.F."/>
            <person name="Baker D."/>
            <person name="Gharbi K."/>
            <person name="Hall N."/>
            <person name="Watson M."/>
            <person name="Adriaenssens E.M."/>
            <person name="Foster-Nyarko E."/>
            <person name="Jarju S."/>
            <person name="Secka A."/>
            <person name="Antonio M."/>
            <person name="Oren A."/>
            <person name="Chaudhuri R.R."/>
            <person name="La Ragione R."/>
            <person name="Hildebrand F."/>
            <person name="Pallen M.J."/>
        </authorList>
    </citation>
    <scope>NUCLEOTIDE SEQUENCE</scope>
    <source>
        <strain evidence="9">CHK192-9172</strain>
    </source>
</reference>
<dbReference type="PROSITE" id="PS50902">
    <property type="entry name" value="FLAVODOXIN_LIKE"/>
    <property type="match status" value="1"/>
</dbReference>
<sequence length="140" mass="15100">MKAAVVYWSGTGNTAAMAVLVAEGVKEGGWDADIFTSAEFSPSMIDQYDGIAFGCPSMGDEQLEETEFEPMFESCKDKLKGKKVALFGSYGWGDGEWMRNWEDICKSDGALLVDDGVICCNEPDDQASAECRNLGKALAA</sequence>
<evidence type="ECO:0000256" key="5">
    <source>
        <dbReference type="ARBA" id="ARBA00022643"/>
    </source>
</evidence>